<feature type="signal peptide" evidence="1">
    <location>
        <begin position="1"/>
        <end position="22"/>
    </location>
</feature>
<proteinExistence type="predicted"/>
<organism evidence="2 3">
    <name type="scientific">Hibiscus sabdariffa</name>
    <name type="common">roselle</name>
    <dbReference type="NCBI Taxonomy" id="183260"/>
    <lineage>
        <taxon>Eukaryota</taxon>
        <taxon>Viridiplantae</taxon>
        <taxon>Streptophyta</taxon>
        <taxon>Embryophyta</taxon>
        <taxon>Tracheophyta</taxon>
        <taxon>Spermatophyta</taxon>
        <taxon>Magnoliopsida</taxon>
        <taxon>eudicotyledons</taxon>
        <taxon>Gunneridae</taxon>
        <taxon>Pentapetalae</taxon>
        <taxon>rosids</taxon>
        <taxon>malvids</taxon>
        <taxon>Malvales</taxon>
        <taxon>Malvaceae</taxon>
        <taxon>Malvoideae</taxon>
        <taxon>Hibiscus</taxon>
    </lineage>
</organism>
<protein>
    <recommendedName>
        <fullName evidence="4">S-protein homolog</fullName>
    </recommendedName>
</protein>
<evidence type="ECO:0000256" key="1">
    <source>
        <dbReference type="SAM" id="SignalP"/>
    </source>
</evidence>
<feature type="chain" id="PRO_5045319178" description="S-protein homolog" evidence="1">
    <location>
        <begin position="23"/>
        <end position="133"/>
    </location>
</feature>
<name>A0ABR2FCT5_9ROSI</name>
<comment type="caution">
    <text evidence="2">The sequence shown here is derived from an EMBL/GenBank/DDBJ whole genome shotgun (WGS) entry which is preliminary data.</text>
</comment>
<reference evidence="2 3" key="1">
    <citation type="journal article" date="2024" name="G3 (Bethesda)">
        <title>Genome assembly of Hibiscus sabdariffa L. provides insights into metabolisms of medicinal natural products.</title>
        <authorList>
            <person name="Kim T."/>
        </authorList>
    </citation>
    <scope>NUCLEOTIDE SEQUENCE [LARGE SCALE GENOMIC DNA]</scope>
    <source>
        <strain evidence="2">TK-2024</strain>
        <tissue evidence="2">Old leaves</tissue>
    </source>
</reference>
<keyword evidence="1" id="KW-0732">Signal</keyword>
<sequence>MLGGDHKFIALTLLISIQNLACEGFMVAFFPKVNVSLKNEANHSVYLKCGFDESKDQELQRLEPGEMRWWTFVEILFPLRWCYVHINNDNRGAFWAFTVFLKCANCSWSIRNDGAYHFNHNHIWKKHQLYLDH</sequence>
<dbReference type="EMBL" id="JBBPBM010000006">
    <property type="protein sequence ID" value="KAK8578671.1"/>
    <property type="molecule type" value="Genomic_DNA"/>
</dbReference>
<evidence type="ECO:0000313" key="3">
    <source>
        <dbReference type="Proteomes" id="UP001472677"/>
    </source>
</evidence>
<accession>A0ABR2FCT5</accession>
<dbReference type="Proteomes" id="UP001472677">
    <property type="component" value="Unassembled WGS sequence"/>
</dbReference>
<evidence type="ECO:0000313" key="2">
    <source>
        <dbReference type="EMBL" id="KAK8578671.1"/>
    </source>
</evidence>
<keyword evidence="3" id="KW-1185">Reference proteome</keyword>
<gene>
    <name evidence="2" type="ORF">V6N12_069017</name>
</gene>
<evidence type="ECO:0008006" key="4">
    <source>
        <dbReference type="Google" id="ProtNLM"/>
    </source>
</evidence>